<dbReference type="InterPro" id="IPR052159">
    <property type="entry name" value="Competence_DNA_uptake"/>
</dbReference>
<feature type="transmembrane region" description="Helical" evidence="6">
    <location>
        <begin position="304"/>
        <end position="322"/>
    </location>
</feature>
<keyword evidence="5 6" id="KW-0472">Membrane</keyword>
<evidence type="ECO:0000256" key="4">
    <source>
        <dbReference type="ARBA" id="ARBA00022989"/>
    </source>
</evidence>
<feature type="transmembrane region" description="Helical" evidence="6">
    <location>
        <begin position="500"/>
        <end position="523"/>
    </location>
</feature>
<reference evidence="9" key="2">
    <citation type="submission" date="2020-09" db="EMBL/GenBank/DDBJ databases">
        <authorList>
            <person name="Sun Q."/>
            <person name="Kim S."/>
        </authorList>
    </citation>
    <scope>NUCLEOTIDE SEQUENCE</scope>
    <source>
        <strain evidence="9">KCTC 42651</strain>
    </source>
</reference>
<comment type="subcellular location">
    <subcellularLocation>
        <location evidence="1">Cell membrane</location>
        <topology evidence="1">Multi-pass membrane protein</topology>
    </subcellularLocation>
</comment>
<dbReference type="PANTHER" id="PTHR30619">
    <property type="entry name" value="DNA INTERNALIZATION/COMPETENCE PROTEIN COMEC/REC2"/>
    <property type="match status" value="1"/>
</dbReference>
<evidence type="ECO:0000259" key="8">
    <source>
        <dbReference type="Pfam" id="PF13567"/>
    </source>
</evidence>
<sequence length="711" mass="74656">MIGRFADAARRESPRRLLWLPVALGGGIGVYFSLPAEPSALLGPALLTGAIGGALLVRRNALMLWVSLLLVAAALGLSAAQLRTRTVGTVMLDREVWATVEGRVTAIERRPAGWRLTLADVALAEPRRDIAVPTGVRVAIGGRTRDAQLQMLRIGDRVRVRSRLRPPSPPVSPAAYDFQRDAYFRGIGAVGFAVGDIALVHRSGAPVTAGVVEGIGPAIDRIRLGVAVRIRAALPDPAGAVAAAMLVGDRAGIDEPTADTFRETGLAHLLAISGLHMGLVAGTVYAAMRLALSAFPAIALRRPVKKWAAGAALAVAAAYLLLAGAPVPTQRAFLMTGLVLAAVLLDREAISLHLVAWAAAAVLLISPEALIGPSFQLSFAAVTALIGLWEAVARRHRRRPGKPPGWLGRTVRYVAGVAATSLVASLVTAPVAAHHFQQVPVLGAVANLVAVPVTAFLTMPAGVVALLAMPLGLEAWPLRTMGWGIDLTLRVAGIASDAPLTAVGVAALGTAPLVLLALGGLWLTLWRTVLRWLGAVFVVAGLLATAWERSPDAFISADGELAAVRIPGVGWAISREGGRSFVRDAWRRRWGGASATGFLTAEALAGGGADGFGCDGLGCVLRVRGRLLAMPATPEAAIEDCERADLVVTGVRLRRPCPGNVRTIDLDVLRREGAFAVWLTDDGIRTRSVAEVRGHRPWTGTIDRRKSPVRE</sequence>
<keyword evidence="4 6" id="KW-1133">Transmembrane helix</keyword>
<protein>
    <submittedName>
        <fullName evidence="9">Competence protein ComEC</fullName>
    </submittedName>
</protein>
<dbReference type="InterPro" id="IPR004477">
    <property type="entry name" value="ComEC_N"/>
</dbReference>
<organism evidence="9 10">
    <name type="scientific">Thalassobaculum fulvum</name>
    <dbReference type="NCBI Taxonomy" id="1633335"/>
    <lineage>
        <taxon>Bacteria</taxon>
        <taxon>Pseudomonadati</taxon>
        <taxon>Pseudomonadota</taxon>
        <taxon>Alphaproteobacteria</taxon>
        <taxon>Rhodospirillales</taxon>
        <taxon>Thalassobaculaceae</taxon>
        <taxon>Thalassobaculum</taxon>
    </lineage>
</organism>
<feature type="transmembrane region" description="Helical" evidence="6">
    <location>
        <begin position="352"/>
        <end position="371"/>
    </location>
</feature>
<dbReference type="Pfam" id="PF13567">
    <property type="entry name" value="DUF4131"/>
    <property type="match status" value="1"/>
</dbReference>
<gene>
    <name evidence="9" type="ORF">GCM10017083_16340</name>
</gene>
<evidence type="ECO:0000259" key="7">
    <source>
        <dbReference type="Pfam" id="PF03772"/>
    </source>
</evidence>
<dbReference type="AlphaFoldDB" id="A0A918XQL2"/>
<evidence type="ECO:0000256" key="3">
    <source>
        <dbReference type="ARBA" id="ARBA00022692"/>
    </source>
</evidence>
<accession>A0A918XQL2</accession>
<feature type="transmembrane region" description="Helical" evidence="6">
    <location>
        <begin position="17"/>
        <end position="34"/>
    </location>
</feature>
<dbReference type="EMBL" id="BMZS01000003">
    <property type="protein sequence ID" value="GHD46801.1"/>
    <property type="molecule type" value="Genomic_DNA"/>
</dbReference>
<feature type="transmembrane region" description="Helical" evidence="6">
    <location>
        <begin position="445"/>
        <end position="469"/>
    </location>
</feature>
<keyword evidence="3 6" id="KW-0812">Transmembrane</keyword>
<dbReference type="Proteomes" id="UP000630353">
    <property type="component" value="Unassembled WGS sequence"/>
</dbReference>
<feature type="transmembrane region" description="Helical" evidence="6">
    <location>
        <begin position="377"/>
        <end position="393"/>
    </location>
</feature>
<feature type="transmembrane region" description="Helical" evidence="6">
    <location>
        <begin position="266"/>
        <end position="292"/>
    </location>
</feature>
<dbReference type="NCBIfam" id="TIGR00360">
    <property type="entry name" value="ComEC_N-term"/>
    <property type="match status" value="1"/>
</dbReference>
<feature type="transmembrane region" description="Helical" evidence="6">
    <location>
        <begin position="40"/>
        <end position="57"/>
    </location>
</feature>
<feature type="domain" description="DUF4131" evidence="8">
    <location>
        <begin position="38"/>
        <end position="196"/>
    </location>
</feature>
<feature type="transmembrane region" description="Helical" evidence="6">
    <location>
        <begin position="529"/>
        <end position="547"/>
    </location>
</feature>
<evidence type="ECO:0000313" key="9">
    <source>
        <dbReference type="EMBL" id="GHD46801.1"/>
    </source>
</evidence>
<reference evidence="9" key="1">
    <citation type="journal article" date="2014" name="Int. J. Syst. Evol. Microbiol.">
        <title>Complete genome sequence of Corynebacterium casei LMG S-19264T (=DSM 44701T), isolated from a smear-ripened cheese.</title>
        <authorList>
            <consortium name="US DOE Joint Genome Institute (JGI-PGF)"/>
            <person name="Walter F."/>
            <person name="Albersmeier A."/>
            <person name="Kalinowski J."/>
            <person name="Ruckert C."/>
        </authorList>
    </citation>
    <scope>NUCLEOTIDE SEQUENCE</scope>
    <source>
        <strain evidence="9">KCTC 42651</strain>
    </source>
</reference>
<evidence type="ECO:0000256" key="1">
    <source>
        <dbReference type="ARBA" id="ARBA00004651"/>
    </source>
</evidence>
<feature type="domain" description="ComEC/Rec2-related protein" evidence="7">
    <location>
        <begin position="245"/>
        <end position="527"/>
    </location>
</feature>
<evidence type="ECO:0000256" key="2">
    <source>
        <dbReference type="ARBA" id="ARBA00022475"/>
    </source>
</evidence>
<dbReference type="InterPro" id="IPR025405">
    <property type="entry name" value="DUF4131"/>
</dbReference>
<dbReference type="Pfam" id="PF03772">
    <property type="entry name" value="Competence"/>
    <property type="match status" value="1"/>
</dbReference>
<feature type="transmembrane region" description="Helical" evidence="6">
    <location>
        <begin position="64"/>
        <end position="82"/>
    </location>
</feature>
<keyword evidence="2" id="KW-1003">Cell membrane</keyword>
<evidence type="ECO:0000256" key="6">
    <source>
        <dbReference type="SAM" id="Phobius"/>
    </source>
</evidence>
<keyword evidence="10" id="KW-1185">Reference proteome</keyword>
<evidence type="ECO:0000313" key="10">
    <source>
        <dbReference type="Proteomes" id="UP000630353"/>
    </source>
</evidence>
<comment type="caution">
    <text evidence="9">The sequence shown here is derived from an EMBL/GenBank/DDBJ whole genome shotgun (WGS) entry which is preliminary data.</text>
</comment>
<dbReference type="GO" id="GO:0005886">
    <property type="term" value="C:plasma membrane"/>
    <property type="evidence" value="ECO:0007669"/>
    <property type="project" value="UniProtKB-SubCell"/>
</dbReference>
<dbReference type="PANTHER" id="PTHR30619:SF1">
    <property type="entry name" value="RECOMBINATION PROTEIN 2"/>
    <property type="match status" value="1"/>
</dbReference>
<dbReference type="RefSeq" id="WP_189988448.1">
    <property type="nucleotide sequence ID" value="NZ_BMZS01000003.1"/>
</dbReference>
<name>A0A918XQL2_9PROT</name>
<feature type="transmembrane region" description="Helical" evidence="6">
    <location>
        <begin position="413"/>
        <end position="433"/>
    </location>
</feature>
<evidence type="ECO:0000256" key="5">
    <source>
        <dbReference type="ARBA" id="ARBA00023136"/>
    </source>
</evidence>
<proteinExistence type="predicted"/>